<feature type="region of interest" description="Disordered" evidence="2">
    <location>
        <begin position="595"/>
        <end position="622"/>
    </location>
</feature>
<organism evidence="3 4">
    <name type="scientific">Rhizoctonia solani</name>
    <dbReference type="NCBI Taxonomy" id="456999"/>
    <lineage>
        <taxon>Eukaryota</taxon>
        <taxon>Fungi</taxon>
        <taxon>Dikarya</taxon>
        <taxon>Basidiomycota</taxon>
        <taxon>Agaricomycotina</taxon>
        <taxon>Agaricomycetes</taxon>
        <taxon>Cantharellales</taxon>
        <taxon>Ceratobasidiaceae</taxon>
        <taxon>Rhizoctonia</taxon>
    </lineage>
</organism>
<name>A0A8H3GH16_9AGAM</name>
<feature type="compositionally biased region" description="Acidic residues" evidence="2">
    <location>
        <begin position="181"/>
        <end position="197"/>
    </location>
</feature>
<gene>
    <name evidence="3" type="ORF">RDB_LOCUS77443</name>
</gene>
<proteinExistence type="predicted"/>
<sequence length="622" mass="68439">MPPAKAATTTKAAKGGKASKITRAAKTAKKAKAVRAKQVKRVKQAAQAKRANQAEEAAQSEEAEEEEESEQAEPATVKLSSQQYADIKATLQAYCSNQYSLTESQLQAEIKQLCMPNVSLGNAAWTWADAYIDAVDVGGGLSIPKCPIAPRGPVVPGKLSRRVTSRAYTGSGSPDILELSSEPEESVQGEEDEEEEIASAGVRNPTLRRLPSGEYEGTKPELPVDDAQVVFQVEDGLKTYVNAEEKFQMVSVGLGLCLNPTQPEVVLLGLAGSANPCWEMGQRLQSGLWWYDAQTYFERPVELAFVRAPVLQIETRKVDWWRDGKYLVTLVWSHRSVYALQGADIPYFHRLANCFLRQDHPLYSRPVDFSVSHYGNNSNAPQWISQEWAPGLIADYRRMMLNHPENTQAPPVPGLSASERQRLKLDGDTASREWQIRYKVAQYEQAHYFIRDFVATRNKAKLEKLKKKRTLKDWLITDINNLRRELQELKDQRIALPMEVIENASLPPAQAPEVQMVEPVIANPAAPAAPATPATPATPPAVPSSNAASTLIDSRMAETNEQMIGLGDDSGKEDVGPFDLSMSFLAAPIESSSLPPTDPAAIYFSTPPQEEGGEFGYGSFNP</sequence>
<protein>
    <submittedName>
        <fullName evidence="3">Uncharacterized protein</fullName>
    </submittedName>
</protein>
<feature type="region of interest" description="Disordered" evidence="2">
    <location>
        <begin position="165"/>
        <end position="219"/>
    </location>
</feature>
<evidence type="ECO:0000256" key="1">
    <source>
        <dbReference type="SAM" id="Coils"/>
    </source>
</evidence>
<feature type="compositionally biased region" description="Low complexity" evidence="2">
    <location>
        <begin position="526"/>
        <end position="535"/>
    </location>
</feature>
<dbReference type="Proteomes" id="UP000663826">
    <property type="component" value="Unassembled WGS sequence"/>
</dbReference>
<reference evidence="3" key="1">
    <citation type="submission" date="2021-01" db="EMBL/GenBank/DDBJ databases">
        <authorList>
            <person name="Kaushik A."/>
        </authorList>
    </citation>
    <scope>NUCLEOTIDE SEQUENCE</scope>
    <source>
        <strain evidence="3">AG1-1B</strain>
    </source>
</reference>
<accession>A0A8H3GH16</accession>
<dbReference type="EMBL" id="CAJMWQ010001397">
    <property type="protein sequence ID" value="CAE6449321.1"/>
    <property type="molecule type" value="Genomic_DNA"/>
</dbReference>
<feature type="compositionally biased region" description="Low complexity" evidence="2">
    <location>
        <begin position="44"/>
        <end position="57"/>
    </location>
</feature>
<feature type="compositionally biased region" description="Acidic residues" evidence="2">
    <location>
        <begin position="58"/>
        <end position="71"/>
    </location>
</feature>
<evidence type="ECO:0000313" key="4">
    <source>
        <dbReference type="Proteomes" id="UP000663826"/>
    </source>
</evidence>
<feature type="region of interest" description="Disordered" evidence="2">
    <location>
        <begin position="1"/>
        <end position="79"/>
    </location>
</feature>
<keyword evidence="1" id="KW-0175">Coiled coil</keyword>
<evidence type="ECO:0000256" key="2">
    <source>
        <dbReference type="SAM" id="MobiDB-lite"/>
    </source>
</evidence>
<feature type="coiled-coil region" evidence="1">
    <location>
        <begin position="472"/>
        <end position="499"/>
    </location>
</feature>
<evidence type="ECO:0000313" key="3">
    <source>
        <dbReference type="EMBL" id="CAE6449321.1"/>
    </source>
</evidence>
<feature type="compositionally biased region" description="Basic residues" evidence="2">
    <location>
        <begin position="26"/>
        <end position="43"/>
    </location>
</feature>
<dbReference type="AlphaFoldDB" id="A0A8H3GH16"/>
<comment type="caution">
    <text evidence="3">The sequence shown here is derived from an EMBL/GenBank/DDBJ whole genome shotgun (WGS) entry which is preliminary data.</text>
</comment>
<feature type="compositionally biased region" description="Low complexity" evidence="2">
    <location>
        <begin position="1"/>
        <end position="25"/>
    </location>
</feature>
<feature type="region of interest" description="Disordered" evidence="2">
    <location>
        <begin position="526"/>
        <end position="548"/>
    </location>
</feature>